<evidence type="ECO:0000256" key="15">
    <source>
        <dbReference type="HAMAP-Rule" id="MF_00581"/>
    </source>
</evidence>
<feature type="binding site" evidence="15">
    <location>
        <position position="136"/>
    </location>
    <ligand>
        <name>ATP</name>
        <dbReference type="ChEBI" id="CHEBI:30616"/>
    </ligand>
</feature>
<dbReference type="InterPro" id="IPR024074">
    <property type="entry name" value="AS_cat/multimer_dom_body"/>
</dbReference>
<keyword evidence="12 15" id="KW-0067">ATP-binding</keyword>
<evidence type="ECO:0000256" key="11">
    <source>
        <dbReference type="ARBA" id="ARBA00022741"/>
    </source>
</evidence>
<dbReference type="PANTHER" id="PTHR11587">
    <property type="entry name" value="ARGININOSUCCINATE SYNTHASE"/>
    <property type="match status" value="1"/>
</dbReference>
<evidence type="ECO:0000256" key="7">
    <source>
        <dbReference type="ARBA" id="ARBA00022490"/>
    </source>
</evidence>
<protein>
    <recommendedName>
        <fullName evidence="6 15">Argininosuccinate synthase</fullName>
        <ecNumber evidence="5 15">6.3.4.5</ecNumber>
    </recommendedName>
    <alternativeName>
        <fullName evidence="13 15">Citrulline--aspartate ligase</fullName>
    </alternativeName>
</protein>
<dbReference type="Pfam" id="PF00764">
    <property type="entry name" value="Arginosuc_synth"/>
    <property type="match status" value="1"/>
</dbReference>
<feature type="domain" description="Arginosuccinate synthase C-terminal" evidence="18">
    <location>
        <begin position="191"/>
        <end position="404"/>
    </location>
</feature>
<dbReference type="PROSITE" id="PS00565">
    <property type="entry name" value="ARGININOSUCCIN_SYN_2"/>
    <property type="match status" value="1"/>
</dbReference>
<dbReference type="HAMAP" id="MF_00581">
    <property type="entry name" value="Arg_succ_synth_type2"/>
    <property type="match status" value="1"/>
</dbReference>
<evidence type="ECO:0000256" key="16">
    <source>
        <dbReference type="SAM" id="MobiDB-lite"/>
    </source>
</evidence>
<evidence type="ECO:0000256" key="8">
    <source>
        <dbReference type="ARBA" id="ARBA00022571"/>
    </source>
</evidence>
<dbReference type="UniPathway" id="UPA00068">
    <property type="reaction ID" value="UER00113"/>
</dbReference>
<feature type="binding site" evidence="15">
    <location>
        <position position="201"/>
    </location>
    <ligand>
        <name>L-citrulline</name>
        <dbReference type="ChEBI" id="CHEBI:57743"/>
    </ligand>
</feature>
<dbReference type="EC" id="6.3.4.5" evidence="5 15"/>
<keyword evidence="20" id="KW-1185">Reference proteome</keyword>
<dbReference type="KEGG" id="moj:D7D94_10880"/>
<feature type="binding site" evidence="15">
    <location>
        <begin position="17"/>
        <end position="25"/>
    </location>
    <ligand>
        <name>ATP</name>
        <dbReference type="ChEBI" id="CHEBI:30616"/>
    </ligand>
</feature>
<dbReference type="GO" id="GO:0042803">
    <property type="term" value="F:protein homodimerization activity"/>
    <property type="evidence" value="ECO:0007669"/>
    <property type="project" value="InterPro"/>
</dbReference>
<feature type="binding site" evidence="15">
    <location>
        <position position="192"/>
    </location>
    <ligand>
        <name>L-citrulline</name>
        <dbReference type="ChEBI" id="CHEBI:57743"/>
    </ligand>
</feature>
<evidence type="ECO:0000256" key="5">
    <source>
        <dbReference type="ARBA" id="ARBA00012286"/>
    </source>
</evidence>
<keyword evidence="8 15" id="KW-0055">Arginine biosynthesis</keyword>
<comment type="pathway">
    <text evidence="2 15">Amino-acid biosynthesis; L-arginine biosynthesis; L-arginine from L-ornithine and carbamoyl phosphate: step 2/3.</text>
</comment>
<organism evidence="19 20">
    <name type="scientific">Microbacterium oryzae</name>
    <dbReference type="NCBI Taxonomy" id="743009"/>
    <lineage>
        <taxon>Bacteria</taxon>
        <taxon>Bacillati</taxon>
        <taxon>Actinomycetota</taxon>
        <taxon>Actinomycetes</taxon>
        <taxon>Micrococcales</taxon>
        <taxon>Microbacteriaceae</taxon>
        <taxon>Microbacterium</taxon>
    </lineage>
</organism>
<comment type="similarity">
    <text evidence="3 15">Belongs to the argininosuccinate synthase family. Type 2 subfamily.</text>
</comment>
<evidence type="ECO:0000256" key="13">
    <source>
        <dbReference type="ARBA" id="ARBA00029916"/>
    </source>
</evidence>
<dbReference type="Proteomes" id="UP000422989">
    <property type="component" value="Chromosome"/>
</dbReference>
<keyword evidence="10 15" id="KW-0028">Amino-acid biosynthesis</keyword>
<dbReference type="SUPFAM" id="SSF69864">
    <property type="entry name" value="Argininosuccinate synthetase, C-terminal domain"/>
    <property type="match status" value="1"/>
</dbReference>
<evidence type="ECO:0000256" key="3">
    <source>
        <dbReference type="ARBA" id="ARBA00009088"/>
    </source>
</evidence>
<comment type="caution">
    <text evidence="15">Lacks conserved residue(s) required for the propagation of feature annotation.</text>
</comment>
<evidence type="ECO:0000256" key="12">
    <source>
        <dbReference type="ARBA" id="ARBA00022840"/>
    </source>
</evidence>
<feature type="binding site" evidence="15">
    <location>
        <position position="131"/>
    </location>
    <ligand>
        <name>ATP</name>
        <dbReference type="ChEBI" id="CHEBI:30616"/>
    </ligand>
</feature>
<dbReference type="CDD" id="cd01999">
    <property type="entry name" value="ASS"/>
    <property type="match status" value="1"/>
</dbReference>
<feature type="binding site" evidence="15">
    <location>
        <position position="194"/>
    </location>
    <ligand>
        <name>ATP</name>
        <dbReference type="ChEBI" id="CHEBI:30616"/>
    </ligand>
</feature>
<evidence type="ECO:0000256" key="4">
    <source>
        <dbReference type="ARBA" id="ARBA00011881"/>
    </source>
</evidence>
<dbReference type="GO" id="GO:0000050">
    <property type="term" value="P:urea cycle"/>
    <property type="evidence" value="ECO:0007669"/>
    <property type="project" value="TreeGrafter"/>
</dbReference>
<comment type="catalytic activity">
    <reaction evidence="14 15">
        <text>L-citrulline + L-aspartate + ATP = 2-(N(omega)-L-arginino)succinate + AMP + diphosphate + H(+)</text>
        <dbReference type="Rhea" id="RHEA:10932"/>
        <dbReference type="ChEBI" id="CHEBI:15378"/>
        <dbReference type="ChEBI" id="CHEBI:29991"/>
        <dbReference type="ChEBI" id="CHEBI:30616"/>
        <dbReference type="ChEBI" id="CHEBI:33019"/>
        <dbReference type="ChEBI" id="CHEBI:57472"/>
        <dbReference type="ChEBI" id="CHEBI:57743"/>
        <dbReference type="ChEBI" id="CHEBI:456215"/>
        <dbReference type="EC" id="6.3.4.5"/>
    </reaction>
</comment>
<feature type="binding site" evidence="15">
    <location>
        <position position="129"/>
    </location>
    <ligand>
        <name>ATP</name>
        <dbReference type="ChEBI" id="CHEBI:30616"/>
    </ligand>
</feature>
<dbReference type="InterPro" id="IPR014729">
    <property type="entry name" value="Rossmann-like_a/b/a_fold"/>
</dbReference>
<feature type="binding site" evidence="15">
    <location>
        <position position="139"/>
    </location>
    <ligand>
        <name>L-citrulline</name>
        <dbReference type="ChEBI" id="CHEBI:57743"/>
    </ligand>
</feature>
<reference evidence="19 20" key="1">
    <citation type="submission" date="2018-09" db="EMBL/GenBank/DDBJ databases">
        <title>Whole genome sequencing of Microbacterium oryzae strain MB-10T.</title>
        <authorList>
            <person name="Das S.K."/>
        </authorList>
    </citation>
    <scope>NUCLEOTIDE SEQUENCE [LARGE SCALE GENOMIC DNA]</scope>
    <source>
        <strain evidence="19 20">MB-10</strain>
    </source>
</reference>
<feature type="binding site" evidence="15">
    <location>
        <position position="135"/>
    </location>
    <ligand>
        <name>L-aspartate</name>
        <dbReference type="ChEBI" id="CHEBI:29991"/>
    </ligand>
</feature>
<dbReference type="PROSITE" id="PS00564">
    <property type="entry name" value="ARGININOSUCCIN_SYN_1"/>
    <property type="match status" value="1"/>
</dbReference>
<keyword evidence="7 15" id="KW-0963">Cytoplasm</keyword>
<sequence length="472" mass="51599">MSKVLESLPVGERVGIAFSGGLDTSVAVAWMRDKGAVPFTYTGDLGQPDEDDIESIPGRALAYGAEASRLIDCKPLLVEEGLSALACGAFHIRSAGRTYFNTTPIGRAVTGTLLVRAMKEDGVDIWGDGSTYKGNDIERFYRYGLLANPRLRIYKPWLDAQFVAELGGRKEMSEWLVAHDYPYRDSAEKAYSTDANIWGATHEAKTLEELDVSLETVEPIMGVRFWDPSVEIETEDVTVTFEAGRPVALNGQEFSDPVALVFEANRIGGRHGLGMSDQIENRIIEAKSRGIYEAPGMALLFIAYERLVNAILNEDTLATYHEQGRRLGRLMYEGRWLEPQSLMLRESIQKWVGSTITGTVTLRLRRGEDYTILATDGQGLSYAAEKLSMERVGDAAFGPTDRIGQLTMRNLDIADSRSRLEGYVSRGLIGGTTGELIGALEKGEADEISAGGEHDEALDAAGESAAFDTGTD</sequence>
<evidence type="ECO:0000256" key="14">
    <source>
        <dbReference type="ARBA" id="ARBA00049077"/>
    </source>
</evidence>
<dbReference type="InterPro" id="IPR048268">
    <property type="entry name" value="Arginosuc_syn_C"/>
</dbReference>
<dbReference type="Gene3D" id="1.10.287.400">
    <property type="match status" value="1"/>
</dbReference>
<feature type="region of interest" description="Disordered" evidence="16">
    <location>
        <begin position="446"/>
        <end position="472"/>
    </location>
</feature>
<dbReference type="InterPro" id="IPR018223">
    <property type="entry name" value="Arginosuc_synth_CS"/>
</dbReference>
<evidence type="ECO:0000256" key="10">
    <source>
        <dbReference type="ARBA" id="ARBA00022605"/>
    </source>
</evidence>
<feature type="domain" description="Arginosuccinate synthase-like N-terminal" evidence="17">
    <location>
        <begin position="14"/>
        <end position="161"/>
    </location>
</feature>
<dbReference type="Gene3D" id="3.90.1260.10">
    <property type="entry name" value="Argininosuccinate synthetase, chain A, domain 2"/>
    <property type="match status" value="1"/>
</dbReference>
<proteinExistence type="inferred from homology"/>
<feature type="binding site" evidence="15">
    <location>
        <position position="280"/>
    </location>
    <ligand>
        <name>L-citrulline</name>
        <dbReference type="ChEBI" id="CHEBI:57743"/>
    </ligand>
</feature>
<evidence type="ECO:0000313" key="19">
    <source>
        <dbReference type="EMBL" id="QGU28126.1"/>
    </source>
</evidence>
<evidence type="ECO:0000256" key="2">
    <source>
        <dbReference type="ARBA" id="ARBA00004967"/>
    </source>
</evidence>
<dbReference type="GO" id="GO:0005524">
    <property type="term" value="F:ATP binding"/>
    <property type="evidence" value="ECO:0007669"/>
    <property type="project" value="UniProtKB-UniRule"/>
</dbReference>
<evidence type="ECO:0000256" key="6">
    <source>
        <dbReference type="ARBA" id="ARBA00014810"/>
    </source>
</evidence>
<dbReference type="Gene3D" id="3.40.50.620">
    <property type="entry name" value="HUPs"/>
    <property type="match status" value="1"/>
</dbReference>
<dbReference type="InterPro" id="IPR024073">
    <property type="entry name" value="AS_multimer_C_tail"/>
</dbReference>
<dbReference type="AlphaFoldDB" id="A0A6I6DVM0"/>
<evidence type="ECO:0000256" key="9">
    <source>
        <dbReference type="ARBA" id="ARBA00022598"/>
    </source>
</evidence>
<evidence type="ECO:0000259" key="18">
    <source>
        <dbReference type="Pfam" id="PF20979"/>
    </source>
</evidence>
<gene>
    <name evidence="15" type="primary">argG</name>
    <name evidence="19" type="ORF">D7D94_10880</name>
</gene>
<dbReference type="PANTHER" id="PTHR11587:SF2">
    <property type="entry name" value="ARGININOSUCCINATE SYNTHASE"/>
    <property type="match status" value="1"/>
</dbReference>
<feature type="binding site" evidence="15">
    <location>
        <position position="99"/>
    </location>
    <ligand>
        <name>L-citrulline</name>
        <dbReference type="ChEBI" id="CHEBI:57743"/>
    </ligand>
</feature>
<dbReference type="OrthoDB" id="9801641at2"/>
<dbReference type="GO" id="GO:0005737">
    <property type="term" value="C:cytoplasm"/>
    <property type="evidence" value="ECO:0007669"/>
    <property type="project" value="UniProtKB-SubCell"/>
</dbReference>
<dbReference type="SUPFAM" id="SSF52402">
    <property type="entry name" value="Adenine nucleotide alpha hydrolases-like"/>
    <property type="match status" value="1"/>
</dbReference>
<comment type="subcellular location">
    <subcellularLocation>
        <location evidence="1 15">Cytoplasm</location>
    </subcellularLocation>
</comment>
<dbReference type="EMBL" id="CP032550">
    <property type="protein sequence ID" value="QGU28126.1"/>
    <property type="molecule type" value="Genomic_DNA"/>
</dbReference>
<dbReference type="RefSeq" id="WP_156242631.1">
    <property type="nucleotide sequence ID" value="NZ_BAAAZL010000004.1"/>
</dbReference>
<dbReference type="NCBIfam" id="NF003779">
    <property type="entry name" value="PRK05370.1"/>
    <property type="match status" value="1"/>
</dbReference>
<dbReference type="GO" id="GO:0004055">
    <property type="term" value="F:argininosuccinate synthase activity"/>
    <property type="evidence" value="ECO:0007669"/>
    <property type="project" value="UniProtKB-UniRule"/>
</dbReference>
<keyword evidence="9 15" id="KW-0436">Ligase</keyword>
<dbReference type="InterPro" id="IPR023434">
    <property type="entry name" value="Arginosuc_synth_type_1_subfam"/>
</dbReference>
<dbReference type="GO" id="GO:0006526">
    <property type="term" value="P:L-arginine biosynthetic process"/>
    <property type="evidence" value="ECO:0007669"/>
    <property type="project" value="UniProtKB-UniRule"/>
</dbReference>
<evidence type="ECO:0000256" key="1">
    <source>
        <dbReference type="ARBA" id="ARBA00004496"/>
    </source>
</evidence>
<evidence type="ECO:0000259" key="17">
    <source>
        <dbReference type="Pfam" id="PF00764"/>
    </source>
</evidence>
<feature type="binding site" evidence="15">
    <location>
        <position position="131"/>
    </location>
    <ligand>
        <name>L-aspartate</name>
        <dbReference type="ChEBI" id="CHEBI:29991"/>
    </ligand>
</feature>
<keyword evidence="11 15" id="KW-0547">Nucleotide-binding</keyword>
<feature type="binding site" evidence="15">
    <location>
        <position position="203"/>
    </location>
    <ligand>
        <name>L-citrulline</name>
        <dbReference type="ChEBI" id="CHEBI:57743"/>
    </ligand>
</feature>
<feature type="binding site" evidence="15">
    <location>
        <position position="136"/>
    </location>
    <ligand>
        <name>L-aspartate</name>
        <dbReference type="ChEBI" id="CHEBI:29991"/>
    </ligand>
</feature>
<dbReference type="InterPro" id="IPR048267">
    <property type="entry name" value="Arginosuc_syn_N"/>
</dbReference>
<accession>A0A6I6DVM0</accession>
<feature type="binding site" evidence="15">
    <location>
        <position position="135"/>
    </location>
    <ligand>
        <name>L-citrulline</name>
        <dbReference type="ChEBI" id="CHEBI:57743"/>
    </ligand>
</feature>
<dbReference type="Pfam" id="PF20979">
    <property type="entry name" value="Arginosuc_syn_C"/>
    <property type="match status" value="1"/>
</dbReference>
<evidence type="ECO:0000313" key="20">
    <source>
        <dbReference type="Proteomes" id="UP000422989"/>
    </source>
</evidence>
<comment type="subunit">
    <text evidence="4 15">Homotetramer.</text>
</comment>
<dbReference type="InterPro" id="IPR023437">
    <property type="entry name" value="Arg_succ_synth_type2_subfam"/>
</dbReference>
<dbReference type="GO" id="GO:0000053">
    <property type="term" value="P:argininosuccinate metabolic process"/>
    <property type="evidence" value="ECO:0007669"/>
    <property type="project" value="TreeGrafter"/>
</dbReference>
<name>A0A6I6DVM0_9MICO</name>
<dbReference type="InterPro" id="IPR001518">
    <property type="entry name" value="Arginosuc_synth"/>
</dbReference>
<dbReference type="NCBIfam" id="TIGR00032">
    <property type="entry name" value="argG"/>
    <property type="match status" value="1"/>
</dbReference>